<sequence length="52" mass="5730">MPALPTAIVSDIRIHSRCSTVTSLRLLAIVMSCILPIFIATRLFHSLARPLI</sequence>
<evidence type="ECO:0000313" key="3">
    <source>
        <dbReference type="Proteomes" id="UP000076532"/>
    </source>
</evidence>
<keyword evidence="3" id="KW-1185">Reference proteome</keyword>
<feature type="transmembrane region" description="Helical" evidence="1">
    <location>
        <begin position="26"/>
        <end position="44"/>
    </location>
</feature>
<evidence type="ECO:0000256" key="1">
    <source>
        <dbReference type="SAM" id="Phobius"/>
    </source>
</evidence>
<keyword evidence="1" id="KW-1133">Transmembrane helix</keyword>
<organism evidence="2 3">
    <name type="scientific">Athelia psychrophila</name>
    <dbReference type="NCBI Taxonomy" id="1759441"/>
    <lineage>
        <taxon>Eukaryota</taxon>
        <taxon>Fungi</taxon>
        <taxon>Dikarya</taxon>
        <taxon>Basidiomycota</taxon>
        <taxon>Agaricomycotina</taxon>
        <taxon>Agaricomycetes</taxon>
        <taxon>Agaricomycetidae</taxon>
        <taxon>Atheliales</taxon>
        <taxon>Atheliaceae</taxon>
        <taxon>Athelia</taxon>
    </lineage>
</organism>
<proteinExistence type="predicted"/>
<keyword evidence="1" id="KW-0812">Transmembrane</keyword>
<name>A0A166AL26_9AGAM</name>
<dbReference type="EMBL" id="KV417658">
    <property type="protein sequence ID" value="KZP11721.1"/>
    <property type="molecule type" value="Genomic_DNA"/>
</dbReference>
<protein>
    <submittedName>
        <fullName evidence="2">Uncharacterized protein</fullName>
    </submittedName>
</protein>
<dbReference type="Proteomes" id="UP000076532">
    <property type="component" value="Unassembled WGS sequence"/>
</dbReference>
<evidence type="ECO:0000313" key="2">
    <source>
        <dbReference type="EMBL" id="KZP11721.1"/>
    </source>
</evidence>
<dbReference type="AlphaFoldDB" id="A0A166AL26"/>
<accession>A0A166AL26</accession>
<gene>
    <name evidence="2" type="ORF">FIBSPDRAFT_870971</name>
</gene>
<reference evidence="2 3" key="1">
    <citation type="journal article" date="2016" name="Mol. Biol. Evol.">
        <title>Comparative Genomics of Early-Diverging Mushroom-Forming Fungi Provides Insights into the Origins of Lignocellulose Decay Capabilities.</title>
        <authorList>
            <person name="Nagy L.G."/>
            <person name="Riley R."/>
            <person name="Tritt A."/>
            <person name="Adam C."/>
            <person name="Daum C."/>
            <person name="Floudas D."/>
            <person name="Sun H."/>
            <person name="Yadav J.S."/>
            <person name="Pangilinan J."/>
            <person name="Larsson K.H."/>
            <person name="Matsuura K."/>
            <person name="Barry K."/>
            <person name="Labutti K."/>
            <person name="Kuo R."/>
            <person name="Ohm R.A."/>
            <person name="Bhattacharya S.S."/>
            <person name="Shirouzu T."/>
            <person name="Yoshinaga Y."/>
            <person name="Martin F.M."/>
            <person name="Grigoriev I.V."/>
            <person name="Hibbett D.S."/>
        </authorList>
    </citation>
    <scope>NUCLEOTIDE SEQUENCE [LARGE SCALE GENOMIC DNA]</scope>
    <source>
        <strain evidence="2 3">CBS 109695</strain>
    </source>
</reference>
<keyword evidence="1" id="KW-0472">Membrane</keyword>